<evidence type="ECO:0000256" key="1">
    <source>
        <dbReference type="SAM" id="MobiDB-lite"/>
    </source>
</evidence>
<evidence type="ECO:0000313" key="3">
    <source>
        <dbReference type="Proteomes" id="UP000691718"/>
    </source>
</evidence>
<feature type="compositionally biased region" description="Basic and acidic residues" evidence="1">
    <location>
        <begin position="13"/>
        <end position="30"/>
    </location>
</feature>
<protein>
    <submittedName>
        <fullName evidence="2">(apollo) hypothetical protein</fullName>
    </submittedName>
</protein>
<sequence length="2004" mass="226512">MGHPNTGFGTADDPLRSQIRKDNKVDENKNTKSISNETVKGTCKNKYRENKFTDLSDYITKCERSLDVTGGCFGIRNDDDEDEEFYTKRQSFELITTLSTNAMDNQNLTLTKNLDNAKTQQTNKITQKDFLGKCKPGGCLDPPFGEDKYSYIPKLIDISESKKDLSEVEKNKDQDETSLINIINVKAEGESGYNADYKKENIKSSCPADSNFINIKKSNSIITYPSTSSSTELFSTSDKIHKKIKKDRKSKDNGLSNLPNEFIETYYISPKKTKKTNNLEESNGNIVKFNKEEKSPKITLSHLHLDIQDAITCNHMAQSHVQNTSTRVDAIEEMQPILNVSKVKLDDQVKIGNDINKLSGKSLSQPDCGSNKNIKNIEAIICHEGNSNNLLNCTAVSAIAGDTVFRGSDSNICSIINDTPNNSYLTLLNKDTNDRNPLDYDTKQPLKDIKSLSMDKKHSINNNFRNMIEFQSTVLKTQDNHYECDRVKAATNELICIINKSQSKNTENNFKTKALVSLTTEAIESNLLPKSNSETENKNLDISDTKKITSVTTFISKQDKIERSKIENEISNDISPQPIMQDKIDSNIKDYKMSLNKLNTTDSKNSKDLLISPVTIDHKVDIEKQKEHISSECKSVHEKPIEKDTAHNNYFTSISYKEKLHNNIIPQTKLDGEVKSINESILCNNIDKGSLTSLKETALITDNIQNISAQDHKVDIEKQKERISPECKSVLENPIETNTANNNSFARISDKENLYNNIIPQTKLDDEIKSINEPILFNNINKVSLTSVKGTKLITDNIQNISDQDHKVDIENQKEHIPPECISVIEKPIEIDTAHNNSFTRMSDKEKMLNDFIPQTKLNDEDHKVDIENQKEHIPPESISVLEKPIDTAHNNSLTRIIDKENLQNNIIPQTKLEQDEVKSINESILCNNINKVSLTSVKEATLITDNIQNISDQDHKVDIEKQKEHISPESISVIEKPIDTADNNSFTRIKDKEKLYNYIIPQTKLEQDEVKSIQESILFNNINKVSLTSLKETTLITDNIQNISDQDHKVDIENQKEHISPECISVIEKSIEIDTTKNNYFTRMSDKEKLLSDIIPQTKLNDEVKSNQELNLFNNINKVSLTSVKEATLITDNIQNISDQDHKLDIVKQKEHVSPECKSVLEIPIETDTAHNNSLTKIIDKENLQNNFITQTKLDHEVKSINESILCNNIDKGSSTSLKKTTLITDNIQNISDKEIKNIIKSNTSRNNLNSKCDLSLNQNNSLSTNETTLATENFPIIDEQVIQNITIPKVNGDQTHSKSALSLNKSNLYPTKEKTLFPYHIQEIRDRAIQNISMSQSTTKSESLAYLHKNEDILPFTKNTTLDTSNLEIVEDQIIQNKRQTIDQIHLIPNKNNATPTKETYLDSNNVKGISDKVIQNIDTLKPNRRLTDFKSGLPDNQSDFIPTRESNLVYGNVQNNSDISINQSMSDQAIQSIPILQANRSQINSKSDLSLKQSKLTLTKDSNSQYFSDQTSQNINILRLNRDEINSKSDLLQNKEIFTPIKGTNFDKHNFQTISYQAIQNITTPQSNRNEIKSDLSPNESNVISSRKTTSVESNVQNIRDQVNKKIDLKSDLSVNESNLTSTSETTLEKSNIQNIADQSVQMITKSNGNKNQMYSSSKILLNKGNLSLLKSTTLLNNDIQNISYQAIQNIAQSQTNRNQIDSNKDSSIDETSLILTSLNKIEKLQRKTVGTKNISPKIKPKTSFNEENDKKISLKETSQNNLQGAIEVQFKNNVSATNEDNNNIKQSTHKTNIVKDIIYLDLKFQTCGVDKNKNVVRTLDTALFDNSYQLLGDNILHIKTLIRVDDNEIRIPIDADKDLSLKITKPKGKFSHKNRMNGNLSDPRNMLSSKQKSDEIGVFLNNQRINKTVNAKVSTKIKDSTKSAENLQDTLCSIYQEKLLPLHETLRNLIGDVDGLAEQQSIIIDKLHKENEIQANRIPNKNKACGCNSNYNIKVINSLN</sequence>
<accession>A0A8S3WVI3</accession>
<feature type="compositionally biased region" description="Polar residues" evidence="1">
    <location>
        <begin position="1880"/>
        <end position="1891"/>
    </location>
</feature>
<dbReference type="EMBL" id="CAJQZP010000769">
    <property type="protein sequence ID" value="CAG4983586.1"/>
    <property type="molecule type" value="Genomic_DNA"/>
</dbReference>
<keyword evidence="3" id="KW-1185">Reference proteome</keyword>
<comment type="caution">
    <text evidence="2">The sequence shown here is derived from an EMBL/GenBank/DDBJ whole genome shotgun (WGS) entry which is preliminary data.</text>
</comment>
<feature type="region of interest" description="Disordered" evidence="1">
    <location>
        <begin position="1"/>
        <end position="33"/>
    </location>
</feature>
<reference evidence="2" key="1">
    <citation type="submission" date="2021-04" db="EMBL/GenBank/DDBJ databases">
        <authorList>
            <person name="Tunstrom K."/>
        </authorList>
    </citation>
    <scope>NUCLEOTIDE SEQUENCE</scope>
</reference>
<gene>
    <name evidence="2" type="ORF">PAPOLLO_LOCUS10657</name>
</gene>
<name>A0A8S3WVI3_PARAO</name>
<organism evidence="2 3">
    <name type="scientific">Parnassius apollo</name>
    <name type="common">Apollo butterfly</name>
    <name type="synonym">Papilio apollo</name>
    <dbReference type="NCBI Taxonomy" id="110799"/>
    <lineage>
        <taxon>Eukaryota</taxon>
        <taxon>Metazoa</taxon>
        <taxon>Ecdysozoa</taxon>
        <taxon>Arthropoda</taxon>
        <taxon>Hexapoda</taxon>
        <taxon>Insecta</taxon>
        <taxon>Pterygota</taxon>
        <taxon>Neoptera</taxon>
        <taxon>Endopterygota</taxon>
        <taxon>Lepidoptera</taxon>
        <taxon>Glossata</taxon>
        <taxon>Ditrysia</taxon>
        <taxon>Papilionoidea</taxon>
        <taxon>Papilionidae</taxon>
        <taxon>Parnassiinae</taxon>
        <taxon>Parnassini</taxon>
        <taxon>Parnassius</taxon>
        <taxon>Parnassius</taxon>
    </lineage>
</organism>
<dbReference type="OrthoDB" id="433512at2759"/>
<feature type="region of interest" description="Disordered" evidence="1">
    <location>
        <begin position="1571"/>
        <end position="1592"/>
    </location>
</feature>
<proteinExistence type="predicted"/>
<feature type="compositionally biased region" description="Polar residues" evidence="1">
    <location>
        <begin position="1579"/>
        <end position="1592"/>
    </location>
</feature>
<dbReference type="Proteomes" id="UP000691718">
    <property type="component" value="Unassembled WGS sequence"/>
</dbReference>
<feature type="region of interest" description="Disordered" evidence="1">
    <location>
        <begin position="1872"/>
        <end position="1891"/>
    </location>
</feature>
<evidence type="ECO:0000313" key="2">
    <source>
        <dbReference type="EMBL" id="CAG4983586.1"/>
    </source>
</evidence>